<comment type="caution">
    <text evidence="1">The sequence shown here is derived from an EMBL/GenBank/DDBJ whole genome shotgun (WGS) entry which is preliminary data.</text>
</comment>
<dbReference type="EMBL" id="CAJVPU010021415">
    <property type="protein sequence ID" value="CAG8681184.1"/>
    <property type="molecule type" value="Genomic_DNA"/>
</dbReference>
<protein>
    <submittedName>
        <fullName evidence="1">9671_t:CDS:1</fullName>
    </submittedName>
</protein>
<feature type="non-terminal residue" evidence="1">
    <location>
        <position position="1"/>
    </location>
</feature>
<keyword evidence="2" id="KW-1185">Reference proteome</keyword>
<proteinExistence type="predicted"/>
<sequence length="82" mass="9342">SIALANHFQNKLLSKHSDLFAISVEQAFALVCFHVIPNEKSRKTSNELRKRSPWTNEEHIDKALDLIVKITKEVIEAEDGNN</sequence>
<evidence type="ECO:0000313" key="1">
    <source>
        <dbReference type="EMBL" id="CAG8681184.1"/>
    </source>
</evidence>
<reference evidence="1" key="1">
    <citation type="submission" date="2021-06" db="EMBL/GenBank/DDBJ databases">
        <authorList>
            <person name="Kallberg Y."/>
            <person name="Tangrot J."/>
            <person name="Rosling A."/>
        </authorList>
    </citation>
    <scope>NUCLEOTIDE SEQUENCE</scope>
    <source>
        <strain evidence="1">IL203A</strain>
    </source>
</reference>
<organism evidence="1 2">
    <name type="scientific">Dentiscutata heterogama</name>
    <dbReference type="NCBI Taxonomy" id="1316150"/>
    <lineage>
        <taxon>Eukaryota</taxon>
        <taxon>Fungi</taxon>
        <taxon>Fungi incertae sedis</taxon>
        <taxon>Mucoromycota</taxon>
        <taxon>Glomeromycotina</taxon>
        <taxon>Glomeromycetes</taxon>
        <taxon>Diversisporales</taxon>
        <taxon>Gigasporaceae</taxon>
        <taxon>Dentiscutata</taxon>
    </lineage>
</organism>
<evidence type="ECO:0000313" key="2">
    <source>
        <dbReference type="Proteomes" id="UP000789702"/>
    </source>
</evidence>
<name>A0ACA9P2K3_9GLOM</name>
<dbReference type="Proteomes" id="UP000789702">
    <property type="component" value="Unassembled WGS sequence"/>
</dbReference>
<gene>
    <name evidence="1" type="ORF">DHETER_LOCUS10662</name>
</gene>
<accession>A0ACA9P2K3</accession>